<dbReference type="AlphaFoldDB" id="A0A556MNH7"/>
<dbReference type="OrthoDB" id="267364at2"/>
<evidence type="ECO:0008006" key="3">
    <source>
        <dbReference type="Google" id="ProtNLM"/>
    </source>
</evidence>
<reference evidence="1 2" key="1">
    <citation type="submission" date="2019-07" db="EMBL/GenBank/DDBJ databases">
        <authorList>
            <person name="Huq M.A."/>
        </authorList>
    </citation>
    <scope>NUCLEOTIDE SEQUENCE [LARGE SCALE GENOMIC DNA]</scope>
    <source>
        <strain evidence="1 2">MAH-3</strain>
    </source>
</reference>
<gene>
    <name evidence="1" type="ORF">FO442_13715</name>
</gene>
<evidence type="ECO:0000313" key="2">
    <source>
        <dbReference type="Proteomes" id="UP000316008"/>
    </source>
</evidence>
<proteinExistence type="predicted"/>
<dbReference type="RefSeq" id="WP_144333778.1">
    <property type="nucleotide sequence ID" value="NZ_VLPL01000007.1"/>
</dbReference>
<accession>A0A556MNH7</accession>
<keyword evidence="2" id="KW-1185">Reference proteome</keyword>
<protein>
    <recommendedName>
        <fullName evidence="3">SprT domain-containing protein</fullName>
    </recommendedName>
</protein>
<dbReference type="EMBL" id="VLPL01000007">
    <property type="protein sequence ID" value="TSJ41517.1"/>
    <property type="molecule type" value="Genomic_DNA"/>
</dbReference>
<name>A0A556MNH7_9FLAO</name>
<dbReference type="Proteomes" id="UP000316008">
    <property type="component" value="Unassembled WGS sequence"/>
</dbReference>
<comment type="caution">
    <text evidence="1">The sequence shown here is derived from an EMBL/GenBank/DDBJ whole genome shotgun (WGS) entry which is preliminary data.</text>
</comment>
<organism evidence="1 2">
    <name type="scientific">Fluviicola chungangensis</name>
    <dbReference type="NCBI Taxonomy" id="2597671"/>
    <lineage>
        <taxon>Bacteria</taxon>
        <taxon>Pseudomonadati</taxon>
        <taxon>Bacteroidota</taxon>
        <taxon>Flavobacteriia</taxon>
        <taxon>Flavobacteriales</taxon>
        <taxon>Crocinitomicaceae</taxon>
        <taxon>Fluviicola</taxon>
    </lineage>
</organism>
<evidence type="ECO:0000313" key="1">
    <source>
        <dbReference type="EMBL" id="TSJ41517.1"/>
    </source>
</evidence>
<sequence>MEAKPTKKEKYIRQLKPYLPAGFEEMVAELLLSHPVRFAITNPRATKLGDYRAPQQGETFHRISVNGNLNPYNFLITTLHEFAHLRVYLQFGFRIKPHGEEWKSEFRKLLWPAIQTGLLPKDIEIALMSSLTNMKASSCTDTQLSRVLRQYDKREGGEIVLEEIPKNATFVLQGKTFVKGELRRTRFLCTEVPSKRQFLIHSLATVQLLENIHER</sequence>